<dbReference type="EMBL" id="LBVL01000002">
    <property type="protein sequence ID" value="KKQ86071.1"/>
    <property type="molecule type" value="Genomic_DNA"/>
</dbReference>
<proteinExistence type="predicted"/>
<reference evidence="2 3" key="1">
    <citation type="journal article" date="2015" name="Nature">
        <title>rRNA introns, odd ribosomes, and small enigmatic genomes across a large radiation of phyla.</title>
        <authorList>
            <person name="Brown C.T."/>
            <person name="Hug L.A."/>
            <person name="Thomas B.C."/>
            <person name="Sharon I."/>
            <person name="Castelle C.J."/>
            <person name="Singh A."/>
            <person name="Wilkins M.J."/>
            <person name="Williams K.H."/>
            <person name="Banfield J.F."/>
        </authorList>
    </citation>
    <scope>NUCLEOTIDE SEQUENCE [LARGE SCALE GENOMIC DNA]</scope>
</reference>
<protein>
    <submittedName>
        <fullName evidence="2">Uncharacterized protein</fullName>
    </submittedName>
</protein>
<keyword evidence="1" id="KW-0472">Membrane</keyword>
<accession>A0A0G0P9R9</accession>
<dbReference type="Proteomes" id="UP000034081">
    <property type="component" value="Unassembled WGS sequence"/>
</dbReference>
<evidence type="ECO:0000313" key="3">
    <source>
        <dbReference type="Proteomes" id="UP000034081"/>
    </source>
</evidence>
<evidence type="ECO:0000256" key="1">
    <source>
        <dbReference type="SAM" id="Phobius"/>
    </source>
</evidence>
<feature type="transmembrane region" description="Helical" evidence="1">
    <location>
        <begin position="31"/>
        <end position="50"/>
    </location>
</feature>
<dbReference type="AlphaFoldDB" id="A0A0G0P9R9"/>
<sequence>MNTGWRKNYIRYKTYFLDVMGRSRERSDIRVYLEILLSLATVSIFSVFALRPTLLTIAELIREIQAKKTTLTTMDEKIVNLSRAHSLFNEQGSRIELLKISIPERASPESFSRQIEGLSEKHKVAIAQITTGEANILGAKVPKEVKKEGGEEPLPVNANELEFSLKTRVPLEEYNQVAAFINDFEKLRLPAKIDLLKLSTISDTSGRYLQLVIEGRLAYYTESK</sequence>
<keyword evidence="1" id="KW-1133">Transmembrane helix</keyword>
<comment type="caution">
    <text evidence="2">The sequence shown here is derived from an EMBL/GenBank/DDBJ whole genome shotgun (WGS) entry which is preliminary data.</text>
</comment>
<name>A0A0G0P9R9_9BACT</name>
<keyword evidence="1" id="KW-0812">Transmembrane</keyword>
<dbReference type="STRING" id="1618570.UT08_C0002G0093"/>
<evidence type="ECO:0000313" key="2">
    <source>
        <dbReference type="EMBL" id="KKQ86071.1"/>
    </source>
</evidence>
<organism evidence="2 3">
    <name type="scientific">Candidatus Woesebacteria bacterium GW2011_GWB1_38_8</name>
    <dbReference type="NCBI Taxonomy" id="1618570"/>
    <lineage>
        <taxon>Bacteria</taxon>
        <taxon>Candidatus Woeseibacteriota</taxon>
    </lineage>
</organism>
<gene>
    <name evidence="2" type="ORF">UT08_C0002G0093</name>
</gene>